<dbReference type="Gene3D" id="3.40.50.2300">
    <property type="match status" value="1"/>
</dbReference>
<proteinExistence type="predicted"/>
<accession>A0A1W0WCK3</accession>
<dbReference type="OrthoDB" id="6158579at2759"/>
<dbReference type="EMBL" id="MTYJ01000134">
    <property type="protein sequence ID" value="OQV12892.1"/>
    <property type="molecule type" value="Genomic_DNA"/>
</dbReference>
<protein>
    <recommendedName>
        <fullName evidence="3">Receptor ligand binding region domain-containing protein</fullName>
    </recommendedName>
</protein>
<comment type="caution">
    <text evidence="1">The sequence shown here is derived from an EMBL/GenBank/DDBJ whole genome shotgun (WGS) entry which is preliminary data.</text>
</comment>
<name>A0A1W0WCK3_HYPEX</name>
<evidence type="ECO:0000313" key="1">
    <source>
        <dbReference type="EMBL" id="OQV12892.1"/>
    </source>
</evidence>
<organism evidence="1 2">
    <name type="scientific">Hypsibius exemplaris</name>
    <name type="common">Freshwater tardigrade</name>
    <dbReference type="NCBI Taxonomy" id="2072580"/>
    <lineage>
        <taxon>Eukaryota</taxon>
        <taxon>Metazoa</taxon>
        <taxon>Ecdysozoa</taxon>
        <taxon>Tardigrada</taxon>
        <taxon>Eutardigrada</taxon>
        <taxon>Parachela</taxon>
        <taxon>Hypsibioidea</taxon>
        <taxon>Hypsibiidae</taxon>
        <taxon>Hypsibius</taxon>
    </lineage>
</organism>
<dbReference type="AlphaFoldDB" id="A0A1W0WCK3"/>
<dbReference type="InterPro" id="IPR028082">
    <property type="entry name" value="Peripla_BP_I"/>
</dbReference>
<evidence type="ECO:0000313" key="2">
    <source>
        <dbReference type="Proteomes" id="UP000192578"/>
    </source>
</evidence>
<reference evidence="2" key="1">
    <citation type="submission" date="2017-01" db="EMBL/GenBank/DDBJ databases">
        <title>Comparative genomics of anhydrobiosis in the tardigrade Hypsibius dujardini.</title>
        <authorList>
            <person name="Yoshida Y."/>
            <person name="Koutsovoulos G."/>
            <person name="Laetsch D."/>
            <person name="Stevens L."/>
            <person name="Kumar S."/>
            <person name="Horikawa D."/>
            <person name="Ishino K."/>
            <person name="Komine S."/>
            <person name="Tomita M."/>
            <person name="Blaxter M."/>
            <person name="Arakawa K."/>
        </authorList>
    </citation>
    <scope>NUCLEOTIDE SEQUENCE [LARGE SCALE GENOMIC DNA]</scope>
    <source>
        <strain evidence="2">Z151</strain>
    </source>
</reference>
<dbReference type="SUPFAM" id="SSF53822">
    <property type="entry name" value="Periplasmic binding protein-like I"/>
    <property type="match status" value="1"/>
</dbReference>
<dbReference type="Proteomes" id="UP000192578">
    <property type="component" value="Unassembled WGS sequence"/>
</dbReference>
<keyword evidence="2" id="KW-1185">Reference proteome</keyword>
<sequence>MICFSAWVPPTIYNHIDTPTSFGMAGSTEDSGSALLELLLFFKWLHATVLLDYTNGLDLHSFIAISIRSLLIRQRKYDVLSIENVRFSTKDEQSMRDALRQANNRSRGHAAGDLNALLTNRSTTLYGTKLENGFQPLDLYHIRETYNSVLLFANLVNQSLNQNDIEGYNLTDKELCSGKRLKALAVNRTFDLPSGPVFIDANGYRHVDFILLTFNNASGSHQRTAYFNYLQQTYVLDRNMTIEWVGQRVPRDVPVCGFSGLDGICMYKGITSTTEAGVATVVGFVCGRRHLVPDNYDV</sequence>
<evidence type="ECO:0008006" key="3">
    <source>
        <dbReference type="Google" id="ProtNLM"/>
    </source>
</evidence>
<gene>
    <name evidence="1" type="ORF">BV898_12814</name>
</gene>